<sequence>MGGKVSGCEAGGQRGSRPEEEEAPTRASFASRRFTGIIRDIPSAPEVAQHAERFFVLARGNQGFDMHGR</sequence>
<keyword evidence="3" id="KW-1185">Reference proteome</keyword>
<name>A0A017T3S8_9BACT</name>
<feature type="region of interest" description="Disordered" evidence="1">
    <location>
        <begin position="1"/>
        <end position="30"/>
    </location>
</feature>
<gene>
    <name evidence="2" type="ORF">CAP_5464</name>
</gene>
<reference evidence="2 3" key="1">
    <citation type="submission" date="2013-05" db="EMBL/GenBank/DDBJ databases">
        <title>Genome assembly of Chondromyces apiculatus DSM 436.</title>
        <authorList>
            <person name="Sharma G."/>
            <person name="Khatri I."/>
            <person name="Kaur C."/>
            <person name="Mayilraj S."/>
            <person name="Subramanian S."/>
        </authorList>
    </citation>
    <scope>NUCLEOTIDE SEQUENCE [LARGE SCALE GENOMIC DNA]</scope>
    <source>
        <strain evidence="2 3">DSM 436</strain>
    </source>
</reference>
<dbReference type="AlphaFoldDB" id="A0A017T3S8"/>
<evidence type="ECO:0000313" key="3">
    <source>
        <dbReference type="Proteomes" id="UP000019678"/>
    </source>
</evidence>
<comment type="caution">
    <text evidence="2">The sequence shown here is derived from an EMBL/GenBank/DDBJ whole genome shotgun (WGS) entry which is preliminary data.</text>
</comment>
<dbReference type="Proteomes" id="UP000019678">
    <property type="component" value="Unassembled WGS sequence"/>
</dbReference>
<protein>
    <submittedName>
        <fullName evidence="2">Uncharacterized protein</fullName>
    </submittedName>
</protein>
<organism evidence="2 3">
    <name type="scientific">Chondromyces apiculatus DSM 436</name>
    <dbReference type="NCBI Taxonomy" id="1192034"/>
    <lineage>
        <taxon>Bacteria</taxon>
        <taxon>Pseudomonadati</taxon>
        <taxon>Myxococcota</taxon>
        <taxon>Polyangia</taxon>
        <taxon>Polyangiales</taxon>
        <taxon>Polyangiaceae</taxon>
        <taxon>Chondromyces</taxon>
    </lineage>
</organism>
<feature type="compositionally biased region" description="Gly residues" evidence="1">
    <location>
        <begin position="1"/>
        <end position="14"/>
    </location>
</feature>
<dbReference type="EMBL" id="ASRX01000045">
    <property type="protein sequence ID" value="EYF03480.1"/>
    <property type="molecule type" value="Genomic_DNA"/>
</dbReference>
<evidence type="ECO:0000256" key="1">
    <source>
        <dbReference type="SAM" id="MobiDB-lite"/>
    </source>
</evidence>
<proteinExistence type="predicted"/>
<evidence type="ECO:0000313" key="2">
    <source>
        <dbReference type="EMBL" id="EYF03480.1"/>
    </source>
</evidence>
<accession>A0A017T3S8</accession>